<organism evidence="1 2">
    <name type="scientific">Microvirga aerophila</name>
    <dbReference type="NCBI Taxonomy" id="670291"/>
    <lineage>
        <taxon>Bacteria</taxon>
        <taxon>Pseudomonadati</taxon>
        <taxon>Pseudomonadota</taxon>
        <taxon>Alphaproteobacteria</taxon>
        <taxon>Hyphomicrobiales</taxon>
        <taxon>Methylobacteriaceae</taxon>
        <taxon>Microvirga</taxon>
    </lineage>
</organism>
<dbReference type="InterPro" id="IPR026002">
    <property type="entry name" value="ATC_hydrolase-like"/>
</dbReference>
<evidence type="ECO:0000313" key="1">
    <source>
        <dbReference type="EMBL" id="GEO17159.1"/>
    </source>
</evidence>
<dbReference type="AlphaFoldDB" id="A0A512BYX8"/>
<gene>
    <name evidence="1" type="ORF">MAE02_48550</name>
</gene>
<reference evidence="1 2" key="1">
    <citation type="submission" date="2019-07" db="EMBL/GenBank/DDBJ databases">
        <title>Whole genome shotgun sequence of Microvirga aerophila NBRC 106136.</title>
        <authorList>
            <person name="Hosoyama A."/>
            <person name="Uohara A."/>
            <person name="Ohji S."/>
            <person name="Ichikawa N."/>
        </authorList>
    </citation>
    <scope>NUCLEOTIDE SEQUENCE [LARGE SCALE GENOMIC DNA]</scope>
    <source>
        <strain evidence="1 2">NBRC 106136</strain>
    </source>
</reference>
<dbReference type="EMBL" id="BJYU01000090">
    <property type="protein sequence ID" value="GEO17159.1"/>
    <property type="molecule type" value="Genomic_DNA"/>
</dbReference>
<comment type="caution">
    <text evidence="1">The sequence shown here is derived from an EMBL/GenBank/DDBJ whole genome shotgun (WGS) entry which is preliminary data.</text>
</comment>
<dbReference type="RefSeq" id="WP_114187448.1">
    <property type="nucleotide sequence ID" value="NZ_BJYU01000090.1"/>
</dbReference>
<proteinExistence type="predicted"/>
<sequence>MLDEVAKLRRELEDAFQNRAHLYRLLLDELETEVGAERARTVMMQALERRGQEVAQALFRDVSKDPRSVGARFLSVSPDNGMMFPHEAQATDEAMTIRVHRCPLKDAWHTSGLPPERIATLCQLAGAFDKGLFEAAGLAFSNETWSEKRGGGCCWITLQRPENSDVS</sequence>
<dbReference type="Pfam" id="PF14196">
    <property type="entry name" value="ATC_hydrolase"/>
    <property type="match status" value="1"/>
</dbReference>
<evidence type="ECO:0000313" key="2">
    <source>
        <dbReference type="Proteomes" id="UP000321085"/>
    </source>
</evidence>
<dbReference type="Proteomes" id="UP000321085">
    <property type="component" value="Unassembled WGS sequence"/>
</dbReference>
<evidence type="ECO:0008006" key="3">
    <source>
        <dbReference type="Google" id="ProtNLM"/>
    </source>
</evidence>
<keyword evidence="2" id="KW-1185">Reference proteome</keyword>
<protein>
    <recommendedName>
        <fullName evidence="3">L-2-amino-thiazoline-4-carboxylic acid hydrolase</fullName>
    </recommendedName>
</protein>
<accession>A0A512BYX8</accession>
<dbReference type="OrthoDB" id="5454254at2"/>
<name>A0A512BYX8_9HYPH</name>